<proteinExistence type="predicted"/>
<dbReference type="EMBL" id="NHTK01001364">
    <property type="protein sequence ID" value="PPQ99290.1"/>
    <property type="molecule type" value="Genomic_DNA"/>
</dbReference>
<dbReference type="InterPro" id="IPR036291">
    <property type="entry name" value="NAD(P)-bd_dom_sf"/>
</dbReference>
<reference evidence="1 2" key="1">
    <citation type="journal article" date="2018" name="Evol. Lett.">
        <title>Horizontal gene cluster transfer increased hallucinogenic mushroom diversity.</title>
        <authorList>
            <person name="Reynolds H.T."/>
            <person name="Vijayakumar V."/>
            <person name="Gluck-Thaler E."/>
            <person name="Korotkin H.B."/>
            <person name="Matheny P.B."/>
            <person name="Slot J.C."/>
        </authorList>
    </citation>
    <scope>NUCLEOTIDE SEQUENCE [LARGE SCALE GENOMIC DNA]</scope>
    <source>
        <strain evidence="1 2">2629</strain>
    </source>
</reference>
<dbReference type="SUPFAM" id="SSF51735">
    <property type="entry name" value="NAD(P)-binding Rossmann-fold domains"/>
    <property type="match status" value="1"/>
</dbReference>
<dbReference type="AlphaFoldDB" id="A0A409Y8C2"/>
<gene>
    <name evidence="1" type="ORF">CVT24_009290</name>
</gene>
<comment type="caution">
    <text evidence="1">The sequence shown here is derived from an EMBL/GenBank/DDBJ whole genome shotgun (WGS) entry which is preliminary data.</text>
</comment>
<evidence type="ECO:0000313" key="2">
    <source>
        <dbReference type="Proteomes" id="UP000284842"/>
    </source>
</evidence>
<dbReference type="OrthoDB" id="10662349at2759"/>
<dbReference type="Proteomes" id="UP000284842">
    <property type="component" value="Unassembled WGS sequence"/>
</dbReference>
<evidence type="ECO:0000313" key="1">
    <source>
        <dbReference type="EMBL" id="PPQ99290.1"/>
    </source>
</evidence>
<sequence length="329" mass="36523">MSTPSNVIHQLPNHNAQLTPLDSTQSRELVMNRALHVLSDALNYLRVHFIVTGDYVGYEHDLFEVPSNASQNVLQPQTDTPPNLMIMVNVGINGHVYILPYSICVLRVLESRNSFGRFGLIVFHNALELKKPFCDFAQSGPHAQGGAKKVVISTPSPDAPMFICDFAVSTWTRHLLTSNTCRIKLIEHRCAPAAFQKAWTYNRIIQSKKGPWKITSPMLVVLKLLDHLNLDLNVPNRLPAQKVAELLQDMIEKLMPGDPMDEIFASPKILAFVQKLAAYPPWPKPHFYAPFCNLKRLAPVPQGGSAGLATSLTVKGLDAAFSQLSMKPA</sequence>
<dbReference type="InParanoid" id="A0A409Y8C2"/>
<dbReference type="Gene3D" id="3.40.50.720">
    <property type="entry name" value="NAD(P)-binding Rossmann-like Domain"/>
    <property type="match status" value="1"/>
</dbReference>
<keyword evidence="2" id="KW-1185">Reference proteome</keyword>
<protein>
    <submittedName>
        <fullName evidence="1">Uncharacterized protein</fullName>
    </submittedName>
</protein>
<accession>A0A409Y8C2</accession>
<name>A0A409Y8C2_9AGAR</name>
<organism evidence="1 2">
    <name type="scientific">Panaeolus cyanescens</name>
    <dbReference type="NCBI Taxonomy" id="181874"/>
    <lineage>
        <taxon>Eukaryota</taxon>
        <taxon>Fungi</taxon>
        <taxon>Dikarya</taxon>
        <taxon>Basidiomycota</taxon>
        <taxon>Agaricomycotina</taxon>
        <taxon>Agaricomycetes</taxon>
        <taxon>Agaricomycetidae</taxon>
        <taxon>Agaricales</taxon>
        <taxon>Agaricineae</taxon>
        <taxon>Galeropsidaceae</taxon>
        <taxon>Panaeolus</taxon>
    </lineage>
</organism>